<evidence type="ECO:0000313" key="2">
    <source>
        <dbReference type="EMBL" id="TDH60463.1"/>
    </source>
</evidence>
<evidence type="ECO:0000256" key="1">
    <source>
        <dbReference type="SAM" id="MobiDB-lite"/>
    </source>
</evidence>
<dbReference type="OrthoDB" id="7284045at2"/>
<sequence length="236" mass="24631">MARIARDEYPTIQHLVDVEGKKVAEVAASYGCTPANIYAILGKVRRLTAEASPQSDPTPPGTPVLAEAEAPAESSPTTDPASPPALAADLFADLPEQTAPRQTGPAATKDGPASWGPTTAAEPGPVAAAPPSETRKQEQMVTAPAPAPARAPSRRVDREAPPTSSTSRPGSRSGKGTGVALLMRTSDGEETAHPFRSLEELLSASKPILRSAARSSEPIWFSIQQVDLYAFAADDF</sequence>
<gene>
    <name evidence="2" type="ORF">E2C06_21690</name>
</gene>
<feature type="compositionally biased region" description="Low complexity" evidence="1">
    <location>
        <begin position="66"/>
        <end position="96"/>
    </location>
</feature>
<dbReference type="Proteomes" id="UP000295096">
    <property type="component" value="Unassembled WGS sequence"/>
</dbReference>
<dbReference type="AlphaFoldDB" id="A0A4R5QCG4"/>
<keyword evidence="3" id="KW-1185">Reference proteome</keyword>
<reference evidence="2 3" key="1">
    <citation type="journal article" date="2016" name="J. Microbiol.">
        <title>Dankookia rubra gen. nov., sp. nov., an alphaproteobacterium isolated from sediment of a shallow stream.</title>
        <authorList>
            <person name="Kim W.H."/>
            <person name="Kim D.H."/>
            <person name="Kang K."/>
            <person name="Ahn T.Y."/>
        </authorList>
    </citation>
    <scope>NUCLEOTIDE SEQUENCE [LARGE SCALE GENOMIC DNA]</scope>
    <source>
        <strain evidence="2 3">JCM30602</strain>
    </source>
</reference>
<dbReference type="RefSeq" id="WP_133290703.1">
    <property type="nucleotide sequence ID" value="NZ_SMSJ01000037.1"/>
</dbReference>
<feature type="compositionally biased region" description="Low complexity" evidence="1">
    <location>
        <begin position="116"/>
        <end position="131"/>
    </location>
</feature>
<proteinExistence type="predicted"/>
<comment type="caution">
    <text evidence="2">The sequence shown here is derived from an EMBL/GenBank/DDBJ whole genome shotgun (WGS) entry which is preliminary data.</text>
</comment>
<feature type="compositionally biased region" description="Low complexity" evidence="1">
    <location>
        <begin position="161"/>
        <end position="174"/>
    </location>
</feature>
<evidence type="ECO:0000313" key="3">
    <source>
        <dbReference type="Proteomes" id="UP000295096"/>
    </source>
</evidence>
<organism evidence="2 3">
    <name type="scientific">Dankookia rubra</name>
    <dbReference type="NCBI Taxonomy" id="1442381"/>
    <lineage>
        <taxon>Bacteria</taxon>
        <taxon>Pseudomonadati</taxon>
        <taxon>Pseudomonadota</taxon>
        <taxon>Alphaproteobacteria</taxon>
        <taxon>Acetobacterales</taxon>
        <taxon>Roseomonadaceae</taxon>
        <taxon>Dankookia</taxon>
    </lineage>
</organism>
<name>A0A4R5QCG4_9PROT</name>
<dbReference type="EMBL" id="SMSJ01000037">
    <property type="protein sequence ID" value="TDH60463.1"/>
    <property type="molecule type" value="Genomic_DNA"/>
</dbReference>
<feature type="region of interest" description="Disordered" evidence="1">
    <location>
        <begin position="48"/>
        <end position="192"/>
    </location>
</feature>
<protein>
    <submittedName>
        <fullName evidence="2">Uncharacterized protein</fullName>
    </submittedName>
</protein>
<accession>A0A4R5QCG4</accession>